<dbReference type="Pfam" id="PF02600">
    <property type="entry name" value="DsbB"/>
    <property type="match status" value="1"/>
</dbReference>
<sequence length="162" mass="17200">MKLSQRQGFAAIAVVCAAAMGYALYAQHVLGLEPCPLCIFQRVGIIATGILAALFALINPRQWAAKLAALLVGLAALAGGAVSAWHVYLQHLPKDQVPACGPGLDFMLETLPLSQVLATVFKGSGECAEINWVFLGQSMPLWTGLLFLALIAAALWNGWRKA</sequence>
<dbReference type="RefSeq" id="WP_349586628.1">
    <property type="nucleotide sequence ID" value="NZ_JBEFLD010000004.1"/>
</dbReference>
<reference evidence="16" key="1">
    <citation type="submission" date="2024-06" db="EMBL/GenBank/DDBJ databases">
        <title>Genome sequence of Vogesella sp. MAHUQ-64.</title>
        <authorList>
            <person name="Huq M.A."/>
        </authorList>
    </citation>
    <scope>NUCLEOTIDE SEQUENCE</scope>
    <source>
        <strain evidence="16">MAHUQ-64</strain>
    </source>
</reference>
<feature type="disulfide bond" description="Redox-active" evidence="14">
    <location>
        <begin position="35"/>
        <end position="38"/>
    </location>
</feature>
<evidence type="ECO:0000256" key="7">
    <source>
        <dbReference type="ARBA" id="ARBA00022982"/>
    </source>
</evidence>
<feature type="transmembrane region" description="Helical" evidence="15">
    <location>
        <begin position="67"/>
        <end position="88"/>
    </location>
</feature>
<proteinExistence type="inferred from homology"/>
<evidence type="ECO:0000256" key="9">
    <source>
        <dbReference type="ARBA" id="ARBA00023002"/>
    </source>
</evidence>
<evidence type="ECO:0000256" key="8">
    <source>
        <dbReference type="ARBA" id="ARBA00022989"/>
    </source>
</evidence>
<comment type="similarity">
    <text evidence="2 14">Belongs to the DsbB family.</text>
</comment>
<keyword evidence="10 14" id="KW-0472">Membrane</keyword>
<keyword evidence="12 14" id="KW-0143">Chaperone</keyword>
<feature type="topological domain" description="Cytoplasmic" evidence="14">
    <location>
        <begin position="161"/>
        <end position="162"/>
    </location>
</feature>
<comment type="function">
    <text evidence="14">Required for disulfide bond formation in some periplasmic proteins. Acts by oxidizing the DsbA protein.</text>
</comment>
<keyword evidence="17" id="KW-1185">Reference proteome</keyword>
<evidence type="ECO:0000256" key="14">
    <source>
        <dbReference type="HAMAP-Rule" id="MF_00286"/>
    </source>
</evidence>
<comment type="subcellular location">
    <subcellularLocation>
        <location evidence="1">Cell inner membrane</location>
        <topology evidence="1">Multi-pass membrane protein</topology>
    </subcellularLocation>
    <subcellularLocation>
        <location evidence="14">Cell membrane</location>
        <topology evidence="14">Multi-pass membrane protein</topology>
    </subcellularLocation>
</comment>
<dbReference type="Gene3D" id="1.20.1550.10">
    <property type="entry name" value="DsbB-like"/>
    <property type="match status" value="1"/>
</dbReference>
<keyword evidence="7 14" id="KW-0249">Electron transport</keyword>
<dbReference type="InterPro" id="IPR003752">
    <property type="entry name" value="DiS_bond_form_DsbB/BdbC"/>
</dbReference>
<evidence type="ECO:0000256" key="15">
    <source>
        <dbReference type="SAM" id="Phobius"/>
    </source>
</evidence>
<dbReference type="HAMAP" id="MF_00286">
    <property type="entry name" value="DsbB"/>
    <property type="match status" value="1"/>
</dbReference>
<evidence type="ECO:0000256" key="5">
    <source>
        <dbReference type="ARBA" id="ARBA00022519"/>
    </source>
</evidence>
<evidence type="ECO:0000256" key="4">
    <source>
        <dbReference type="ARBA" id="ARBA00022475"/>
    </source>
</evidence>
<feature type="transmembrane region" description="Helical" evidence="15">
    <location>
        <begin position="141"/>
        <end position="159"/>
    </location>
</feature>
<dbReference type="PANTHER" id="PTHR36570:SF3">
    <property type="entry name" value="DISULFIDE BOND FORMATION PROTEIN B"/>
    <property type="match status" value="1"/>
</dbReference>
<evidence type="ECO:0000256" key="3">
    <source>
        <dbReference type="ARBA" id="ARBA00022448"/>
    </source>
</evidence>
<keyword evidence="13 14" id="KW-0676">Redox-active center</keyword>
<evidence type="ECO:0000256" key="2">
    <source>
        <dbReference type="ARBA" id="ARBA00008823"/>
    </source>
</evidence>
<dbReference type="InterPro" id="IPR050183">
    <property type="entry name" value="DsbB"/>
</dbReference>
<evidence type="ECO:0000256" key="12">
    <source>
        <dbReference type="ARBA" id="ARBA00023186"/>
    </source>
</evidence>
<evidence type="ECO:0000256" key="11">
    <source>
        <dbReference type="ARBA" id="ARBA00023157"/>
    </source>
</evidence>
<evidence type="ECO:0000256" key="10">
    <source>
        <dbReference type="ARBA" id="ARBA00023136"/>
    </source>
</evidence>
<gene>
    <name evidence="14" type="primary">dsbB</name>
    <name evidence="16" type="ORF">ABNW52_09010</name>
</gene>
<dbReference type="SUPFAM" id="SSF158442">
    <property type="entry name" value="DsbB-like"/>
    <property type="match status" value="1"/>
</dbReference>
<organism evidence="16 17">
    <name type="scientific">Vogesella oryzagri</name>
    <dbReference type="NCBI Taxonomy" id="3160864"/>
    <lineage>
        <taxon>Bacteria</taxon>
        <taxon>Pseudomonadati</taxon>
        <taxon>Pseudomonadota</taxon>
        <taxon>Betaproteobacteria</taxon>
        <taxon>Neisseriales</taxon>
        <taxon>Chromobacteriaceae</taxon>
        <taxon>Vogesella</taxon>
    </lineage>
</organism>
<evidence type="ECO:0000256" key="6">
    <source>
        <dbReference type="ARBA" id="ARBA00022692"/>
    </source>
</evidence>
<keyword evidence="5" id="KW-0997">Cell inner membrane</keyword>
<keyword evidence="6 14" id="KW-0812">Transmembrane</keyword>
<keyword evidence="4 14" id="KW-1003">Cell membrane</keyword>
<dbReference type="Proteomes" id="UP001433638">
    <property type="component" value="Unassembled WGS sequence"/>
</dbReference>
<protein>
    <recommendedName>
        <fullName evidence="14">Disulfide bond formation protein B</fullName>
    </recommendedName>
    <alternativeName>
        <fullName evidence="14">Disulfide oxidoreductase</fullName>
    </alternativeName>
</protein>
<keyword evidence="8 14" id="KW-1133">Transmembrane helix</keyword>
<evidence type="ECO:0000256" key="13">
    <source>
        <dbReference type="ARBA" id="ARBA00023284"/>
    </source>
</evidence>
<evidence type="ECO:0000313" key="17">
    <source>
        <dbReference type="Proteomes" id="UP001433638"/>
    </source>
</evidence>
<dbReference type="EMBL" id="JBEFLD010000004">
    <property type="protein sequence ID" value="MEQ6290755.1"/>
    <property type="molecule type" value="Genomic_DNA"/>
</dbReference>
<dbReference type="PANTHER" id="PTHR36570">
    <property type="entry name" value="DISULFIDE BOND FORMATION PROTEIN B"/>
    <property type="match status" value="1"/>
</dbReference>
<keyword evidence="9 14" id="KW-0560">Oxidoreductase</keyword>
<feature type="transmembrane region" description="Helical" evidence="15">
    <location>
        <begin position="39"/>
        <end position="58"/>
    </location>
</feature>
<feature type="topological domain" description="Periplasmic" evidence="14">
    <location>
        <begin position="26"/>
        <end position="43"/>
    </location>
</feature>
<comment type="caution">
    <text evidence="16">The sequence shown here is derived from an EMBL/GenBank/DDBJ whole genome shotgun (WGS) entry which is preliminary data.</text>
</comment>
<dbReference type="InterPro" id="IPR022920">
    <property type="entry name" value="Disulphide_bond_form_DsbB"/>
</dbReference>
<evidence type="ECO:0000313" key="16">
    <source>
        <dbReference type="EMBL" id="MEQ6290755.1"/>
    </source>
</evidence>
<comment type="caution">
    <text evidence="14">Lacks conserved residue(s) required for the propagation of feature annotation.</text>
</comment>
<feature type="topological domain" description="Cytoplasmic" evidence="14">
    <location>
        <begin position="1"/>
        <end position="8"/>
    </location>
</feature>
<keyword evidence="11 14" id="KW-1015">Disulfide bond</keyword>
<evidence type="ECO:0000256" key="1">
    <source>
        <dbReference type="ARBA" id="ARBA00004429"/>
    </source>
</evidence>
<accession>A0ABV1M5Z9</accession>
<feature type="topological domain" description="Cytoplasmic" evidence="14">
    <location>
        <begin position="61"/>
        <end position="66"/>
    </location>
</feature>
<dbReference type="InterPro" id="IPR023380">
    <property type="entry name" value="DsbB-like_sf"/>
</dbReference>
<keyword evidence="3 14" id="KW-0813">Transport</keyword>
<name>A0ABV1M5Z9_9NEIS</name>